<dbReference type="InterPro" id="IPR000866">
    <property type="entry name" value="AhpC/TSA"/>
</dbReference>
<sequence length="119" mass="13101">MIGFCKVRLATCTRKSGAQAAGRIVATCLTSPEKNQVLLPAQSYHRNLHGWNDEVQDAKIPYLHAVNYLKKGRAMPAEIGEIAPDFTLPSVSEGDISLSQYRGLKHVILSFHVFDFTSG</sequence>
<comment type="caution">
    <text evidence="2">The sequence shown here is derived from an EMBL/GenBank/DDBJ whole genome shotgun (WGS) entry which is preliminary data.</text>
</comment>
<dbReference type="GO" id="GO:0016209">
    <property type="term" value="F:antioxidant activity"/>
    <property type="evidence" value="ECO:0007669"/>
    <property type="project" value="InterPro"/>
</dbReference>
<dbReference type="GO" id="GO:0016491">
    <property type="term" value="F:oxidoreductase activity"/>
    <property type="evidence" value="ECO:0007669"/>
    <property type="project" value="InterPro"/>
</dbReference>
<dbReference type="Pfam" id="PF00578">
    <property type="entry name" value="AhpC-TSA"/>
    <property type="match status" value="1"/>
</dbReference>
<proteinExistence type="predicted"/>
<protein>
    <submittedName>
        <fullName evidence="2">Redoxin domain-containing protein</fullName>
    </submittedName>
</protein>
<organism evidence="2 3">
    <name type="scientific">Tectimicrobiota bacterium</name>
    <dbReference type="NCBI Taxonomy" id="2528274"/>
    <lineage>
        <taxon>Bacteria</taxon>
        <taxon>Pseudomonadati</taxon>
        <taxon>Nitrospinota/Tectimicrobiota group</taxon>
        <taxon>Candidatus Tectimicrobiota</taxon>
    </lineage>
</organism>
<evidence type="ECO:0000313" key="3">
    <source>
        <dbReference type="Proteomes" id="UP000712673"/>
    </source>
</evidence>
<dbReference type="InterPro" id="IPR036249">
    <property type="entry name" value="Thioredoxin-like_sf"/>
</dbReference>
<gene>
    <name evidence="2" type="ORF">FJZ47_11725</name>
</gene>
<dbReference type="Proteomes" id="UP000712673">
    <property type="component" value="Unassembled WGS sequence"/>
</dbReference>
<reference evidence="2" key="1">
    <citation type="submission" date="2019-03" db="EMBL/GenBank/DDBJ databases">
        <title>Lake Tanganyika Metagenome-Assembled Genomes (MAGs).</title>
        <authorList>
            <person name="Tran P."/>
        </authorList>
    </citation>
    <scope>NUCLEOTIDE SEQUENCE</scope>
    <source>
        <strain evidence="2">K_DeepCast_65m_m2_066</strain>
    </source>
</reference>
<feature type="domain" description="Alkyl hydroperoxide reductase subunit C/ Thiol specific antioxidant" evidence="1">
    <location>
        <begin position="79"/>
        <end position="118"/>
    </location>
</feature>
<evidence type="ECO:0000259" key="1">
    <source>
        <dbReference type="Pfam" id="PF00578"/>
    </source>
</evidence>
<accession>A0A937W3H1</accession>
<dbReference type="Gene3D" id="3.40.30.10">
    <property type="entry name" value="Glutaredoxin"/>
    <property type="match status" value="1"/>
</dbReference>
<evidence type="ECO:0000313" key="2">
    <source>
        <dbReference type="EMBL" id="MBM3224456.1"/>
    </source>
</evidence>
<dbReference type="EMBL" id="VGLS01000331">
    <property type="protein sequence ID" value="MBM3224456.1"/>
    <property type="molecule type" value="Genomic_DNA"/>
</dbReference>
<dbReference type="SUPFAM" id="SSF52833">
    <property type="entry name" value="Thioredoxin-like"/>
    <property type="match status" value="1"/>
</dbReference>
<dbReference type="AlphaFoldDB" id="A0A937W3H1"/>
<name>A0A937W3H1_UNCTE</name>